<comment type="similarity">
    <text evidence="3 12">Belongs to the CcmD/CycX/HelD family.</text>
</comment>
<evidence type="ECO:0000256" key="10">
    <source>
        <dbReference type="ARBA" id="ARBA00022989"/>
    </source>
</evidence>
<evidence type="ECO:0000313" key="14">
    <source>
        <dbReference type="EMBL" id="OAN50007.1"/>
    </source>
</evidence>
<dbReference type="STRING" id="1437059.A6A05_01995"/>
<evidence type="ECO:0000256" key="3">
    <source>
        <dbReference type="ARBA" id="ARBA00008741"/>
    </source>
</evidence>
<evidence type="ECO:0000256" key="13">
    <source>
        <dbReference type="SAM" id="MobiDB-lite"/>
    </source>
</evidence>
<dbReference type="PANTHER" id="PTHR37531:SF1">
    <property type="entry name" value="HEME EXPORTER PROTEIN D"/>
    <property type="match status" value="1"/>
</dbReference>
<keyword evidence="15" id="KW-1185">Reference proteome</keyword>
<evidence type="ECO:0000256" key="1">
    <source>
        <dbReference type="ARBA" id="ARBA00002442"/>
    </source>
</evidence>
<dbReference type="InterPro" id="IPR052075">
    <property type="entry name" value="Heme_exporter_D"/>
</dbReference>
<dbReference type="RefSeq" id="WP_068500673.1">
    <property type="nucleotide sequence ID" value="NZ_LWQU01000141.1"/>
</dbReference>
<dbReference type="InterPro" id="IPR007078">
    <property type="entry name" value="Haem_export_protD_CcmD"/>
</dbReference>
<proteinExistence type="inferred from homology"/>
<evidence type="ECO:0000256" key="9">
    <source>
        <dbReference type="ARBA" id="ARBA00022748"/>
    </source>
</evidence>
<evidence type="ECO:0000313" key="15">
    <source>
        <dbReference type="Proteomes" id="UP000078543"/>
    </source>
</evidence>
<dbReference type="NCBIfam" id="TIGR03141">
    <property type="entry name" value="cytochro_ccmD"/>
    <property type="match status" value="1"/>
</dbReference>
<reference evidence="14 15" key="1">
    <citation type="submission" date="2016-04" db="EMBL/GenBank/DDBJ databases">
        <title>Draft genome sequence of freshwater magnetotactic bacteria Magnetospirillum marisnigri SP-1 and Magnetospirillum moscoviense BB-1.</title>
        <authorList>
            <person name="Koziaeva V."/>
            <person name="Dziuba M.V."/>
            <person name="Ivanov T.M."/>
            <person name="Kuznetsov B."/>
            <person name="Grouzdev D.S."/>
        </authorList>
    </citation>
    <scope>NUCLEOTIDE SEQUENCE [LARGE SCALE GENOMIC DNA]</scope>
    <source>
        <strain evidence="14 15">BB-1</strain>
    </source>
</reference>
<feature type="transmembrane region" description="Helical" evidence="12">
    <location>
        <begin position="20"/>
        <end position="39"/>
    </location>
</feature>
<protein>
    <recommendedName>
        <fullName evidence="4 12">Heme exporter protein D</fullName>
    </recommendedName>
</protein>
<dbReference type="PANTHER" id="PTHR37531">
    <property type="entry name" value="HEME EXPORTER PROTEIN D"/>
    <property type="match status" value="1"/>
</dbReference>
<organism evidence="14 15">
    <name type="scientific">Magnetospirillum moscoviense</name>
    <dbReference type="NCBI Taxonomy" id="1437059"/>
    <lineage>
        <taxon>Bacteria</taxon>
        <taxon>Pseudomonadati</taxon>
        <taxon>Pseudomonadota</taxon>
        <taxon>Alphaproteobacteria</taxon>
        <taxon>Rhodospirillales</taxon>
        <taxon>Rhodospirillaceae</taxon>
        <taxon>Magnetospirillum</taxon>
    </lineage>
</organism>
<comment type="subcellular location">
    <subcellularLocation>
        <location evidence="2 12">Cell inner membrane</location>
        <topology evidence="2 12">Single-pass membrane protein</topology>
    </subcellularLocation>
</comment>
<keyword evidence="7 12" id="KW-0997">Cell inner membrane</keyword>
<evidence type="ECO:0000256" key="5">
    <source>
        <dbReference type="ARBA" id="ARBA00022448"/>
    </source>
</evidence>
<evidence type="ECO:0000256" key="7">
    <source>
        <dbReference type="ARBA" id="ARBA00022519"/>
    </source>
</evidence>
<dbReference type="GO" id="GO:0015886">
    <property type="term" value="P:heme transport"/>
    <property type="evidence" value="ECO:0007669"/>
    <property type="project" value="InterPro"/>
</dbReference>
<dbReference type="Pfam" id="PF04995">
    <property type="entry name" value="CcmD"/>
    <property type="match status" value="1"/>
</dbReference>
<dbReference type="Proteomes" id="UP000078543">
    <property type="component" value="Unassembled WGS sequence"/>
</dbReference>
<comment type="function">
    <text evidence="1 12">Required for the export of heme to the periplasm for the biogenesis of c-type cytochromes.</text>
</comment>
<dbReference type="OrthoDB" id="9815607at2"/>
<keyword evidence="10 12" id="KW-1133">Transmembrane helix</keyword>
<dbReference type="EMBL" id="LWQU01000141">
    <property type="protein sequence ID" value="OAN50007.1"/>
    <property type="molecule type" value="Genomic_DNA"/>
</dbReference>
<keyword evidence="9 12" id="KW-0201">Cytochrome c-type biogenesis</keyword>
<evidence type="ECO:0000256" key="6">
    <source>
        <dbReference type="ARBA" id="ARBA00022475"/>
    </source>
</evidence>
<dbReference type="GO" id="GO:0005886">
    <property type="term" value="C:plasma membrane"/>
    <property type="evidence" value="ECO:0007669"/>
    <property type="project" value="UniProtKB-SubCell"/>
</dbReference>
<keyword evidence="6 12" id="KW-1003">Cell membrane</keyword>
<comment type="caution">
    <text evidence="14">The sequence shown here is derived from an EMBL/GenBank/DDBJ whole genome shotgun (WGS) entry which is preliminary data.</text>
</comment>
<dbReference type="AlphaFoldDB" id="A0A178MPQ5"/>
<gene>
    <name evidence="14" type="ORF">A6A05_01995</name>
</gene>
<dbReference type="GO" id="GO:0017004">
    <property type="term" value="P:cytochrome complex assembly"/>
    <property type="evidence" value="ECO:0007669"/>
    <property type="project" value="UniProtKB-KW"/>
</dbReference>
<evidence type="ECO:0000256" key="4">
    <source>
        <dbReference type="ARBA" id="ARBA00016461"/>
    </source>
</evidence>
<accession>A0A178MPQ5</accession>
<evidence type="ECO:0000256" key="8">
    <source>
        <dbReference type="ARBA" id="ARBA00022692"/>
    </source>
</evidence>
<evidence type="ECO:0000256" key="11">
    <source>
        <dbReference type="ARBA" id="ARBA00023136"/>
    </source>
</evidence>
<keyword evidence="8 12" id="KW-0812">Transmembrane</keyword>
<keyword evidence="11 12" id="KW-0472">Membrane</keyword>
<evidence type="ECO:0000256" key="12">
    <source>
        <dbReference type="RuleBase" id="RU363101"/>
    </source>
</evidence>
<evidence type="ECO:0000256" key="2">
    <source>
        <dbReference type="ARBA" id="ARBA00004377"/>
    </source>
</evidence>
<keyword evidence="5 12" id="KW-0813">Transport</keyword>
<name>A0A178MPQ5_9PROT</name>
<feature type="region of interest" description="Disordered" evidence="13">
    <location>
        <begin position="47"/>
        <end position="72"/>
    </location>
</feature>
<dbReference type="GO" id="GO:1903607">
    <property type="term" value="P:cytochrome c biosynthetic process"/>
    <property type="evidence" value="ECO:0007669"/>
    <property type="project" value="TreeGrafter"/>
</dbReference>
<sequence length="72" mass="7928">MESLSSFFAMGGYAGYVWPSYGLAFVLMVAVLVTSARGVKTAERELEQMQSLRPGRRRRAQQAASVTEVPET</sequence>